<dbReference type="Proteomes" id="UP000024635">
    <property type="component" value="Unassembled WGS sequence"/>
</dbReference>
<name>A0A016V847_9BILA</name>
<gene>
    <name evidence="1" type="primary">Acey_s0016.g3161</name>
    <name evidence="1" type="ORF">Y032_0016g3161</name>
</gene>
<accession>A0A016V847</accession>
<reference evidence="2" key="1">
    <citation type="journal article" date="2015" name="Nat. Genet.">
        <title>The genome and transcriptome of the zoonotic hookworm Ancylostoma ceylanicum identify infection-specific gene families.</title>
        <authorList>
            <person name="Schwarz E.M."/>
            <person name="Hu Y."/>
            <person name="Antoshechkin I."/>
            <person name="Miller M.M."/>
            <person name="Sternberg P.W."/>
            <person name="Aroian R.V."/>
        </authorList>
    </citation>
    <scope>NUCLEOTIDE SEQUENCE</scope>
    <source>
        <strain evidence="2">HY135</strain>
    </source>
</reference>
<proteinExistence type="predicted"/>
<sequence>MPVQFYAEGNETLSGNWQRVTENFMDSHERRVESPNFPSSLRRNDLHCLDCSYKAHARRCSPAKIFLGSRFCVEVIHYYFHDLIRYLLRKCNLSDRRCLHYWCPNRSVKRNSQASG</sequence>
<keyword evidence="2" id="KW-1185">Reference proteome</keyword>
<dbReference type="AlphaFoldDB" id="A0A016V847"/>
<comment type="caution">
    <text evidence="1">The sequence shown here is derived from an EMBL/GenBank/DDBJ whole genome shotgun (WGS) entry which is preliminary data.</text>
</comment>
<protein>
    <submittedName>
        <fullName evidence="1">Uncharacterized protein</fullName>
    </submittedName>
</protein>
<evidence type="ECO:0000313" key="2">
    <source>
        <dbReference type="Proteomes" id="UP000024635"/>
    </source>
</evidence>
<organism evidence="1 2">
    <name type="scientific">Ancylostoma ceylanicum</name>
    <dbReference type="NCBI Taxonomy" id="53326"/>
    <lineage>
        <taxon>Eukaryota</taxon>
        <taxon>Metazoa</taxon>
        <taxon>Ecdysozoa</taxon>
        <taxon>Nematoda</taxon>
        <taxon>Chromadorea</taxon>
        <taxon>Rhabditida</taxon>
        <taxon>Rhabditina</taxon>
        <taxon>Rhabditomorpha</taxon>
        <taxon>Strongyloidea</taxon>
        <taxon>Ancylostomatidae</taxon>
        <taxon>Ancylostomatinae</taxon>
        <taxon>Ancylostoma</taxon>
    </lineage>
</organism>
<dbReference type="EMBL" id="JARK01001352">
    <property type="protein sequence ID" value="EYC23182.1"/>
    <property type="molecule type" value="Genomic_DNA"/>
</dbReference>
<evidence type="ECO:0000313" key="1">
    <source>
        <dbReference type="EMBL" id="EYC23182.1"/>
    </source>
</evidence>